<dbReference type="Proteomes" id="UP000197065">
    <property type="component" value="Unassembled WGS sequence"/>
</dbReference>
<protein>
    <submittedName>
        <fullName evidence="1">Uncharacterized protein</fullName>
    </submittedName>
</protein>
<gene>
    <name evidence="1" type="ORF">SAMN07250955_11658</name>
</gene>
<organism evidence="1 2">
    <name type="scientific">Arboricoccus pini</name>
    <dbReference type="NCBI Taxonomy" id="1963835"/>
    <lineage>
        <taxon>Bacteria</taxon>
        <taxon>Pseudomonadati</taxon>
        <taxon>Pseudomonadota</taxon>
        <taxon>Alphaproteobacteria</taxon>
        <taxon>Geminicoccales</taxon>
        <taxon>Geminicoccaceae</taxon>
        <taxon>Arboricoccus</taxon>
    </lineage>
</organism>
<proteinExistence type="predicted"/>
<dbReference type="AlphaFoldDB" id="A0A212RX24"/>
<sequence>MQAFKVEMVVADLALARLIFASAQRAKDSMIEAHRVQDPRFTRASAARR</sequence>
<reference evidence="1 2" key="1">
    <citation type="submission" date="2017-06" db="EMBL/GenBank/DDBJ databases">
        <authorList>
            <person name="Kim H.J."/>
            <person name="Triplett B.A."/>
        </authorList>
    </citation>
    <scope>NUCLEOTIDE SEQUENCE [LARGE SCALE GENOMIC DNA]</scope>
    <source>
        <strain evidence="1 2">B29T1</strain>
    </source>
</reference>
<name>A0A212RX24_9PROT</name>
<keyword evidence="2" id="KW-1185">Reference proteome</keyword>
<accession>A0A212RX24</accession>
<evidence type="ECO:0000313" key="2">
    <source>
        <dbReference type="Proteomes" id="UP000197065"/>
    </source>
</evidence>
<evidence type="ECO:0000313" key="1">
    <source>
        <dbReference type="EMBL" id="SNB77307.1"/>
    </source>
</evidence>
<dbReference type="EMBL" id="FYEH01000016">
    <property type="protein sequence ID" value="SNB77307.1"/>
    <property type="molecule type" value="Genomic_DNA"/>
</dbReference>